<name>A0A8J4Y0E6_CHIOP</name>
<evidence type="ECO:0000313" key="1">
    <source>
        <dbReference type="EMBL" id="KAG0717552.1"/>
    </source>
</evidence>
<keyword evidence="2" id="KW-1185">Reference proteome</keyword>
<protein>
    <submittedName>
        <fullName evidence="1">Uncharacterized protein</fullName>
    </submittedName>
</protein>
<sequence length="245" mass="27119">MDWVLGKVIDQSDCGASLGNTKITDLVFADVAVIFAESLEVLVMSLEALDEEAKPLGLEVSWLKTKVQVFGGFDEPRTNSYRGHQLYPPLQQDGGKEVESWCSEKQRNKLLEQAMFPALSDAAWLDVFVKYNTAIVHCSCGEIVLPGVGHHEGQVSEYMTSDNFETLVGLHEGEYGPAQDGSITNQSIIGGIRRGARRLAHPTTPLPGVTTREFPCRLLSHTKQLSTKNIKIYHQKTMNEESEVN</sequence>
<dbReference type="Proteomes" id="UP000770661">
    <property type="component" value="Unassembled WGS sequence"/>
</dbReference>
<proteinExistence type="predicted"/>
<comment type="caution">
    <text evidence="1">The sequence shown here is derived from an EMBL/GenBank/DDBJ whole genome shotgun (WGS) entry which is preliminary data.</text>
</comment>
<gene>
    <name evidence="1" type="ORF">GWK47_054216</name>
</gene>
<reference evidence="1" key="1">
    <citation type="submission" date="2020-07" db="EMBL/GenBank/DDBJ databases">
        <title>The High-quality genome of the commercially important snow crab, Chionoecetes opilio.</title>
        <authorList>
            <person name="Jeong J.-H."/>
            <person name="Ryu S."/>
        </authorList>
    </citation>
    <scope>NUCLEOTIDE SEQUENCE</scope>
    <source>
        <strain evidence="1">MADBK_172401_WGS</strain>
        <tissue evidence="1">Digestive gland</tissue>
    </source>
</reference>
<accession>A0A8J4Y0E6</accession>
<dbReference type="OrthoDB" id="7480412at2759"/>
<dbReference type="AlphaFoldDB" id="A0A8J4Y0E6"/>
<dbReference type="EMBL" id="JACEEZ010017420">
    <property type="protein sequence ID" value="KAG0717552.1"/>
    <property type="molecule type" value="Genomic_DNA"/>
</dbReference>
<organism evidence="1 2">
    <name type="scientific">Chionoecetes opilio</name>
    <name type="common">Atlantic snow crab</name>
    <name type="synonym">Cancer opilio</name>
    <dbReference type="NCBI Taxonomy" id="41210"/>
    <lineage>
        <taxon>Eukaryota</taxon>
        <taxon>Metazoa</taxon>
        <taxon>Ecdysozoa</taxon>
        <taxon>Arthropoda</taxon>
        <taxon>Crustacea</taxon>
        <taxon>Multicrustacea</taxon>
        <taxon>Malacostraca</taxon>
        <taxon>Eumalacostraca</taxon>
        <taxon>Eucarida</taxon>
        <taxon>Decapoda</taxon>
        <taxon>Pleocyemata</taxon>
        <taxon>Brachyura</taxon>
        <taxon>Eubrachyura</taxon>
        <taxon>Majoidea</taxon>
        <taxon>Majidae</taxon>
        <taxon>Chionoecetes</taxon>
    </lineage>
</organism>
<evidence type="ECO:0000313" key="2">
    <source>
        <dbReference type="Proteomes" id="UP000770661"/>
    </source>
</evidence>